<name>A0AAD1TDI3_PELCU</name>
<feature type="non-terminal residue" evidence="2">
    <location>
        <position position="543"/>
    </location>
</feature>
<sequence length="543" mass="59353">MQAPSDHPASGPSDGEDTNARHRAKMSEPLTLKGDAVAPLEQLDSEEFHSLLDATMSRSVTQAIYSAMGAMSDNLSHSITTAIKASTYLPRARAVADGSVRREGRKAISKTHHVQTPTSKKELTDRVRPVTAEVVGPPRKRATRRAKAARTWKRAKALSDSSDTDSDSEEVLNESDEIDSNEWEVSSPDHSPPRDPNTLRYDDADSSAILDPQGEPLFDPDTLQNPRSAEWFPAEHVACYIAARIRKPLDKATRNKLRAECPRPTVPDMASATPDIDPKFLVGPADTGAVCPAVHPAVHTGDTEVPLRQDFSCQKTEHPRPFFRSEADHGNLEETEAPHTADGLMVSAIPFPSPSIHSVGGRLLHFIEVWQHLTTDSWVLNTVLGYRIEFVQPPVQTAWPHRIAFSSHDWDLVAKEILSLREKGAIFQVPSPFPGFMSNLFLVPKKGGGLDGQTRPAGRLPHDPYSGRMSPPTPVPMGRSGMEIPMPALRTLISPLVLHQAPKTSGRVIAQQRHTNDHISGRYAAHCARGLPTPTASILGTDP</sequence>
<reference evidence="2" key="1">
    <citation type="submission" date="2022-03" db="EMBL/GenBank/DDBJ databases">
        <authorList>
            <person name="Alioto T."/>
            <person name="Alioto T."/>
            <person name="Gomez Garrido J."/>
        </authorList>
    </citation>
    <scope>NUCLEOTIDE SEQUENCE</scope>
</reference>
<dbReference type="EMBL" id="OW240923">
    <property type="protein sequence ID" value="CAH2324444.1"/>
    <property type="molecule type" value="Genomic_DNA"/>
</dbReference>
<dbReference type="AlphaFoldDB" id="A0AAD1TDI3"/>
<evidence type="ECO:0000256" key="1">
    <source>
        <dbReference type="SAM" id="MobiDB-lite"/>
    </source>
</evidence>
<organism evidence="2 3">
    <name type="scientific">Pelobates cultripes</name>
    <name type="common">Western spadefoot toad</name>
    <dbReference type="NCBI Taxonomy" id="61616"/>
    <lineage>
        <taxon>Eukaryota</taxon>
        <taxon>Metazoa</taxon>
        <taxon>Chordata</taxon>
        <taxon>Craniata</taxon>
        <taxon>Vertebrata</taxon>
        <taxon>Euteleostomi</taxon>
        <taxon>Amphibia</taxon>
        <taxon>Batrachia</taxon>
        <taxon>Anura</taxon>
        <taxon>Pelobatoidea</taxon>
        <taxon>Pelobatidae</taxon>
        <taxon>Pelobates</taxon>
    </lineage>
</organism>
<protein>
    <submittedName>
        <fullName evidence="2">Uncharacterized protein</fullName>
    </submittedName>
</protein>
<dbReference type="Proteomes" id="UP001295444">
    <property type="component" value="Chromosome 12"/>
</dbReference>
<feature type="compositionally biased region" description="Basic residues" evidence="1">
    <location>
        <begin position="138"/>
        <end position="156"/>
    </location>
</feature>
<accession>A0AAD1TDI3</accession>
<feature type="region of interest" description="Disordered" evidence="1">
    <location>
        <begin position="450"/>
        <end position="478"/>
    </location>
</feature>
<evidence type="ECO:0000313" key="2">
    <source>
        <dbReference type="EMBL" id="CAH2324444.1"/>
    </source>
</evidence>
<feature type="compositionally biased region" description="Basic and acidic residues" evidence="1">
    <location>
        <begin position="119"/>
        <end position="128"/>
    </location>
</feature>
<proteinExistence type="predicted"/>
<feature type="compositionally biased region" description="Acidic residues" evidence="1">
    <location>
        <begin position="162"/>
        <end position="182"/>
    </location>
</feature>
<gene>
    <name evidence="2" type="ORF">PECUL_23A011586</name>
</gene>
<feature type="region of interest" description="Disordered" evidence="1">
    <location>
        <begin position="1"/>
        <end position="33"/>
    </location>
</feature>
<evidence type="ECO:0000313" key="3">
    <source>
        <dbReference type="Proteomes" id="UP001295444"/>
    </source>
</evidence>
<keyword evidence="3" id="KW-1185">Reference proteome</keyword>
<feature type="region of interest" description="Disordered" evidence="1">
    <location>
        <begin position="101"/>
        <end position="225"/>
    </location>
</feature>